<evidence type="ECO:0000313" key="4">
    <source>
        <dbReference type="Proteomes" id="UP000199477"/>
    </source>
</evidence>
<accession>A0A1I2DH98</accession>
<evidence type="ECO:0000256" key="2">
    <source>
        <dbReference type="HAMAP-Rule" id="MF_01527"/>
    </source>
</evidence>
<dbReference type="AlphaFoldDB" id="A0A1I2DH98"/>
<comment type="catalytic activity">
    <reaction evidence="2">
        <text>GTP + H2O = 7,8-dihydroneopterin 3'-triphosphate + formate + H(+)</text>
        <dbReference type="Rhea" id="RHEA:17473"/>
        <dbReference type="ChEBI" id="CHEBI:15377"/>
        <dbReference type="ChEBI" id="CHEBI:15378"/>
        <dbReference type="ChEBI" id="CHEBI:15740"/>
        <dbReference type="ChEBI" id="CHEBI:37565"/>
        <dbReference type="ChEBI" id="CHEBI:58462"/>
        <dbReference type="EC" id="3.5.4.16"/>
    </reaction>
</comment>
<dbReference type="UniPathway" id="UPA00848">
    <property type="reaction ID" value="UER00151"/>
</dbReference>
<dbReference type="InterPro" id="IPR022838">
    <property type="entry name" value="GTP_cyclohydrolase_FolE2"/>
</dbReference>
<dbReference type="GO" id="GO:0046654">
    <property type="term" value="P:tetrahydrofolate biosynthetic process"/>
    <property type="evidence" value="ECO:0007669"/>
    <property type="project" value="UniProtKB-UniRule"/>
</dbReference>
<dbReference type="NCBIfam" id="NF010200">
    <property type="entry name" value="PRK13674.1-1"/>
    <property type="match status" value="1"/>
</dbReference>
<dbReference type="PANTHER" id="PTHR36445:SF1">
    <property type="entry name" value="GTP CYCLOHYDROLASE MPTA"/>
    <property type="match status" value="1"/>
</dbReference>
<protein>
    <recommendedName>
        <fullName evidence="2">GTP cyclohydrolase FolE2</fullName>
        <ecNumber evidence="2">3.5.4.16</ecNumber>
    </recommendedName>
</protein>
<dbReference type="EC" id="3.5.4.16" evidence="2"/>
<sequence>MYTQEQTARLLPDVAHHAQPHLAGALDWVGMDGIEVPVRFDAGDGEPQRASARVGAFVNLHRPDKRGIHMSRLYLLVEHALSAGQLTAGALRDLLHAFLESHKDLSDRACLSIRFEQLVRRPALRSGNSGWRAYPVCIEASMVGEDFLLEYGTEVVYSSTCPASAALSRQLIQDQFARDFDVSHPLEHAAVLAWLGSERGIVATPHAQRSVARLRVRVAAGGAFHLIKLIDRVEQALGTPVQTAVKREDEQAFALANGSNLMFCEDAARRIQKALDADANLADFHIRVEHQESLHPHDAVAYASKGVAGGLGGAARA</sequence>
<dbReference type="PANTHER" id="PTHR36445">
    <property type="entry name" value="GTP CYCLOHYDROLASE MPTA"/>
    <property type="match status" value="1"/>
</dbReference>
<comment type="pathway">
    <text evidence="2">Cofactor biosynthesis; 7,8-dihydroneopterin triphosphate biosynthesis; 7,8-dihydroneopterin triphosphate from GTP: step 1/1.</text>
</comment>
<proteinExistence type="inferred from homology"/>
<reference evidence="4" key="1">
    <citation type="submission" date="2016-10" db="EMBL/GenBank/DDBJ databases">
        <authorList>
            <person name="Varghese N."/>
            <person name="Submissions S."/>
        </authorList>
    </citation>
    <scope>NUCLEOTIDE SEQUENCE [LARGE SCALE GENOMIC DNA]</scope>
    <source>
        <strain evidence="4">UNC178MFTsu3.1</strain>
    </source>
</reference>
<dbReference type="STRING" id="500610.SAMN02799615_01688"/>
<name>A0A1I2DH98_9GAMM</name>
<dbReference type="Pfam" id="PF02649">
    <property type="entry name" value="GCHY-1"/>
    <property type="match status" value="1"/>
</dbReference>
<comment type="similarity">
    <text evidence="2">Belongs to the GTP cyclohydrolase IV family.</text>
</comment>
<dbReference type="Gene3D" id="3.10.270.10">
    <property type="entry name" value="Urate Oxidase"/>
    <property type="match status" value="1"/>
</dbReference>
<keyword evidence="1 2" id="KW-0378">Hydrolase</keyword>
<comment type="function">
    <text evidence="2">Converts GTP to 7,8-dihydroneopterin triphosphate.</text>
</comment>
<dbReference type="HAMAP" id="MF_01527_B">
    <property type="entry name" value="GTP_cyclohydrol_B"/>
    <property type="match status" value="1"/>
</dbReference>
<dbReference type="InterPro" id="IPR003801">
    <property type="entry name" value="GTP_cyclohydrolase_FolE2/MptA"/>
</dbReference>
<gene>
    <name evidence="2" type="primary">folE2</name>
    <name evidence="3" type="ORF">SAMN02799615_01688</name>
</gene>
<dbReference type="EMBL" id="FONH01000004">
    <property type="protein sequence ID" value="SFE79857.1"/>
    <property type="molecule type" value="Genomic_DNA"/>
</dbReference>
<evidence type="ECO:0000313" key="3">
    <source>
        <dbReference type="EMBL" id="SFE79857.1"/>
    </source>
</evidence>
<organism evidence="3 4">
    <name type="scientific">Dyella marensis</name>
    <dbReference type="NCBI Taxonomy" id="500610"/>
    <lineage>
        <taxon>Bacteria</taxon>
        <taxon>Pseudomonadati</taxon>
        <taxon>Pseudomonadota</taxon>
        <taxon>Gammaproteobacteria</taxon>
        <taxon>Lysobacterales</taxon>
        <taxon>Rhodanobacteraceae</taxon>
        <taxon>Dyella</taxon>
    </lineage>
</organism>
<dbReference type="Proteomes" id="UP000199477">
    <property type="component" value="Unassembled WGS sequence"/>
</dbReference>
<keyword evidence="4" id="KW-1185">Reference proteome</keyword>
<dbReference type="RefSeq" id="WP_026635265.1">
    <property type="nucleotide sequence ID" value="NZ_FONH01000004.1"/>
</dbReference>
<feature type="site" description="May be catalytically important" evidence="2">
    <location>
        <position position="161"/>
    </location>
</feature>
<dbReference type="GO" id="GO:0003934">
    <property type="term" value="F:GTP cyclohydrolase I activity"/>
    <property type="evidence" value="ECO:0007669"/>
    <property type="project" value="UniProtKB-UniRule"/>
</dbReference>
<evidence type="ECO:0000256" key="1">
    <source>
        <dbReference type="ARBA" id="ARBA00022801"/>
    </source>
</evidence>